<keyword evidence="2" id="KW-1185">Reference proteome</keyword>
<organism evidence="1 2">
    <name type="scientific">Podila verticillata NRRL 6337</name>
    <dbReference type="NCBI Taxonomy" id="1069443"/>
    <lineage>
        <taxon>Eukaryota</taxon>
        <taxon>Fungi</taxon>
        <taxon>Fungi incertae sedis</taxon>
        <taxon>Mucoromycota</taxon>
        <taxon>Mortierellomycotina</taxon>
        <taxon>Mortierellomycetes</taxon>
        <taxon>Mortierellales</taxon>
        <taxon>Mortierellaceae</taxon>
        <taxon>Podila</taxon>
    </lineage>
</organism>
<evidence type="ECO:0008006" key="3">
    <source>
        <dbReference type="Google" id="ProtNLM"/>
    </source>
</evidence>
<protein>
    <recommendedName>
        <fullName evidence="3">F-box domain-containing protein</fullName>
    </recommendedName>
</protein>
<dbReference type="SUPFAM" id="SSF52047">
    <property type="entry name" value="RNI-like"/>
    <property type="match status" value="1"/>
</dbReference>
<dbReference type="PANTHER" id="PTHR38926:SF5">
    <property type="entry name" value="F-BOX AND LEUCINE-RICH REPEAT PROTEIN 6"/>
    <property type="match status" value="1"/>
</dbReference>
<dbReference type="InterPro" id="IPR032675">
    <property type="entry name" value="LRR_dom_sf"/>
</dbReference>
<dbReference type="EMBL" id="KN042433">
    <property type="protein sequence ID" value="KFH62205.1"/>
    <property type="molecule type" value="Genomic_DNA"/>
</dbReference>
<proteinExistence type="predicted"/>
<dbReference type="AlphaFoldDB" id="A0A086TJS8"/>
<dbReference type="InterPro" id="IPR013101">
    <property type="entry name" value="LRR_PRU1-like"/>
</dbReference>
<reference evidence="1 2" key="1">
    <citation type="submission" date="2011-02" db="EMBL/GenBank/DDBJ databases">
        <title>The Genome Sequence of Mortierella verticillata NRRL 6337.</title>
        <authorList>
            <consortium name="The Broad Institute Genome Sequencing Platform"/>
            <person name="Russ C."/>
            <person name="Cuomo C."/>
            <person name="Burger G."/>
            <person name="Gray M.W."/>
            <person name="Holland P.W.H."/>
            <person name="King N."/>
            <person name="Lang F.B.F."/>
            <person name="Roger A.J."/>
            <person name="Ruiz-Trillo I."/>
            <person name="Young S.K."/>
            <person name="Zeng Q."/>
            <person name="Gargeya S."/>
            <person name="Alvarado L."/>
            <person name="Berlin A."/>
            <person name="Chapman S.B."/>
            <person name="Chen Z."/>
            <person name="Freedman E."/>
            <person name="Gellesch M."/>
            <person name="Goldberg J."/>
            <person name="Griggs A."/>
            <person name="Gujja S."/>
            <person name="Heilman E."/>
            <person name="Heiman D."/>
            <person name="Howarth C."/>
            <person name="Mehta T."/>
            <person name="Neiman D."/>
            <person name="Pearson M."/>
            <person name="Roberts A."/>
            <person name="Saif S."/>
            <person name="Shea T."/>
            <person name="Shenoy N."/>
            <person name="Sisk P."/>
            <person name="Stolte C."/>
            <person name="Sykes S."/>
            <person name="White J."/>
            <person name="Yandava C."/>
            <person name="Haas B."/>
            <person name="Nusbaum C."/>
            <person name="Birren B."/>
        </authorList>
    </citation>
    <scope>NUCLEOTIDE SEQUENCE [LARGE SCALE GENOMIC DNA]</scope>
    <source>
        <strain evidence="1 2">NRRL 6337</strain>
    </source>
</reference>
<evidence type="ECO:0000313" key="1">
    <source>
        <dbReference type="EMBL" id="KFH62205.1"/>
    </source>
</evidence>
<gene>
    <name evidence="1" type="ORF">MVEG_11843</name>
</gene>
<sequence>MAFALDIPELREQVSAHLGTKDLVTCSLVNHLWYNSFNPDIWRTVSVVASTSNRNPTVAALIKNARFIRELRFSGMVSIDHFSPGCTLLRLLTIDGDMIANADKNDEQVLDTLVTDISTRIAKIIDGNPYLRHFQYYDQRLQPTGSIWKALAGSPVISSLQIGRSTLRPGEMPAFWDACSKLETLHILDCSFYDSENESNMPLVHFSKLQTVWMANVKGWAPLHQLHLIAQATELRAWQWRLAGDFFFPKGEYRALMKRKPCPHLNSLDMARDDIEDEDLAVALDNMPPAVSLVAHWTRFGPIAFKSLQVHRHCPSIKTLDLYRCRYVTSQMVQTLLSSCPLLESFAADIISGIDIVDGEPWVCLKLKSLSIHLSLAGTIPEESQSMTQAEARIREQQRVCEQLSRLEKLERLHICRDVSRYENSMSLDFRLRKNGGVLEDLDGMKKLECLNFHATDQKMDVEDLQWMFDHWPTLHFVMGRFHDDDTHHGQVLAAYLEQRRKIMANKLF</sequence>
<accession>A0A086TJS8</accession>
<evidence type="ECO:0000313" key="2">
    <source>
        <dbReference type="Proteomes" id="UP000243308"/>
    </source>
</evidence>
<dbReference type="OrthoDB" id="2347616at2759"/>
<dbReference type="Proteomes" id="UP000243308">
    <property type="component" value="Unassembled WGS sequence"/>
</dbReference>
<name>A0A086TJS8_9FUNG</name>
<dbReference type="PANTHER" id="PTHR38926">
    <property type="entry name" value="F-BOX DOMAIN CONTAINING PROTEIN, EXPRESSED"/>
    <property type="match status" value="1"/>
</dbReference>
<dbReference type="Pfam" id="PF07723">
    <property type="entry name" value="LRR_2"/>
    <property type="match status" value="1"/>
</dbReference>
<dbReference type="Gene3D" id="3.80.10.10">
    <property type="entry name" value="Ribonuclease Inhibitor"/>
    <property type="match status" value="1"/>
</dbReference>